<evidence type="ECO:0000313" key="2">
    <source>
        <dbReference type="EMBL" id="KCZ87382.1"/>
    </source>
</evidence>
<keyword evidence="3" id="KW-1185">Reference proteome</keyword>
<dbReference type="STRING" id="1280952.HJA_12620"/>
<comment type="caution">
    <text evidence="2">The sequence shown here is derived from an EMBL/GenBank/DDBJ whole genome shotgun (WGS) entry which is preliminary data.</text>
</comment>
<dbReference type="Proteomes" id="UP000024816">
    <property type="component" value="Unassembled WGS sequence"/>
</dbReference>
<dbReference type="OrthoDB" id="9799894at2"/>
<dbReference type="InterPro" id="IPR009562">
    <property type="entry name" value="DUF1178"/>
</dbReference>
<dbReference type="eggNOG" id="COG5319">
    <property type="taxonomic scope" value="Bacteria"/>
</dbReference>
<organism evidence="2 3">
    <name type="scientific">Hyphomonas jannaschiana VP2</name>
    <dbReference type="NCBI Taxonomy" id="1280952"/>
    <lineage>
        <taxon>Bacteria</taxon>
        <taxon>Pseudomonadati</taxon>
        <taxon>Pseudomonadota</taxon>
        <taxon>Alphaproteobacteria</taxon>
        <taxon>Hyphomonadales</taxon>
        <taxon>Hyphomonadaceae</taxon>
        <taxon>Hyphomonas</taxon>
    </lineage>
</organism>
<proteinExistence type="predicted"/>
<dbReference type="PIRSF" id="PIRSF032131">
    <property type="entry name" value="UCP032131"/>
    <property type="match status" value="1"/>
</dbReference>
<dbReference type="RefSeq" id="WP_035582872.1">
    <property type="nucleotide sequence ID" value="NZ_ARYJ01000008.1"/>
</dbReference>
<protein>
    <submittedName>
        <fullName evidence="2">Uncharacterized protein</fullName>
    </submittedName>
</protein>
<feature type="region of interest" description="Disordered" evidence="1">
    <location>
        <begin position="105"/>
        <end position="147"/>
    </location>
</feature>
<sequence length="147" mass="16492">MIRYALHCKACDEDFEAWFASSSAYETLKEKRQVRCTACNSSRVDKQIMAPAVASAAKKKDAPADPEKMFAAFAEKARQHVAQNFDYVGSNFAEEARSMYYGEQDERPIWGETTEEEREALKEEGVPAAPLPEPFTPPIPKPKGQLN</sequence>
<evidence type="ECO:0000256" key="1">
    <source>
        <dbReference type="SAM" id="MobiDB-lite"/>
    </source>
</evidence>
<dbReference type="AlphaFoldDB" id="A0A059F9V5"/>
<evidence type="ECO:0000313" key="3">
    <source>
        <dbReference type="Proteomes" id="UP000024816"/>
    </source>
</evidence>
<name>A0A059F9V5_9PROT</name>
<reference evidence="2 3" key="1">
    <citation type="journal article" date="2014" name="Antonie Van Leeuwenhoek">
        <title>Hyphomonas beringensis sp. nov. and Hyphomonas chukchiensis sp. nov., isolated from surface seawater of the Bering Sea and Chukchi Sea.</title>
        <authorList>
            <person name="Li C."/>
            <person name="Lai Q."/>
            <person name="Li G."/>
            <person name="Dong C."/>
            <person name="Wang J."/>
            <person name="Liao Y."/>
            <person name="Shao Z."/>
        </authorList>
    </citation>
    <scope>NUCLEOTIDE SEQUENCE [LARGE SCALE GENOMIC DNA]</scope>
    <source>
        <strain evidence="2 3">VP2</strain>
    </source>
</reference>
<accession>A0A059F9V5</accession>
<dbReference type="EMBL" id="ARYJ01000008">
    <property type="protein sequence ID" value="KCZ87382.1"/>
    <property type="molecule type" value="Genomic_DNA"/>
</dbReference>
<dbReference type="Pfam" id="PF06676">
    <property type="entry name" value="DUF1178"/>
    <property type="match status" value="1"/>
</dbReference>
<gene>
    <name evidence="2" type="ORF">HJA_12620</name>
</gene>
<dbReference type="PATRIC" id="fig|1280952.3.peg.2524"/>
<feature type="compositionally biased region" description="Pro residues" evidence="1">
    <location>
        <begin position="129"/>
        <end position="141"/>
    </location>
</feature>